<keyword evidence="2" id="KW-1185">Reference proteome</keyword>
<dbReference type="GO" id="GO:0006508">
    <property type="term" value="P:proteolysis"/>
    <property type="evidence" value="ECO:0007669"/>
    <property type="project" value="UniProtKB-KW"/>
</dbReference>
<gene>
    <name evidence="1" type="ORF">XH86_13095</name>
</gene>
<dbReference type="InterPro" id="IPR009003">
    <property type="entry name" value="Peptidase_S1_PA"/>
</dbReference>
<dbReference type="Proteomes" id="UP000593880">
    <property type="component" value="Chromosome"/>
</dbReference>
<dbReference type="Pfam" id="PF13365">
    <property type="entry name" value="Trypsin_2"/>
    <property type="match status" value="1"/>
</dbReference>
<dbReference type="EMBL" id="CP030057">
    <property type="protein sequence ID" value="QOZ59563.1"/>
    <property type="molecule type" value="Genomic_DNA"/>
</dbReference>
<dbReference type="Gene3D" id="2.40.10.120">
    <property type="match status" value="1"/>
</dbReference>
<evidence type="ECO:0000313" key="1">
    <source>
        <dbReference type="EMBL" id="QOZ59563.1"/>
    </source>
</evidence>
<evidence type="ECO:0000313" key="2">
    <source>
        <dbReference type="Proteomes" id="UP000593880"/>
    </source>
</evidence>
<keyword evidence="1" id="KW-0645">Protease</keyword>
<sequence length="247" mass="27287">MGTLLQGRLLQWWRMGRLLHLSRALVLAALGLGFAPLPTALQLAQDSLQVAEETLLPYAVNIHRTPTQTWTGYGIYLGKGLFITAAHVVGRGWLTWPKVVVAGVEYPTEIVREGSFESTDLTLLSVDEKLLPMRLRLRHMEVCRHQPVAGEPVVTVVPEGVVPSRVISPERIPISLRRFSTAIEDVARTGNSGSGVFDVQQRCLLGIMSRKITQARSPLSMGKNYNRDVAKYFVPAREIAAFLPPGL</sequence>
<organism evidence="1 2">
    <name type="scientific">Bradyrhizobium guangdongense</name>
    <dbReference type="NCBI Taxonomy" id="1325090"/>
    <lineage>
        <taxon>Bacteria</taxon>
        <taxon>Pseudomonadati</taxon>
        <taxon>Pseudomonadota</taxon>
        <taxon>Alphaproteobacteria</taxon>
        <taxon>Hyphomicrobiales</taxon>
        <taxon>Nitrobacteraceae</taxon>
        <taxon>Bradyrhizobium</taxon>
    </lineage>
</organism>
<name>A0ABX6UE26_9BRAD</name>
<dbReference type="GO" id="GO:0008233">
    <property type="term" value="F:peptidase activity"/>
    <property type="evidence" value="ECO:0007669"/>
    <property type="project" value="UniProtKB-KW"/>
</dbReference>
<accession>A0ABX6UE26</accession>
<proteinExistence type="predicted"/>
<reference evidence="1 2" key="1">
    <citation type="submission" date="2018-06" db="EMBL/GenBank/DDBJ databases">
        <title>Comparative genomics of rhizobia nodulating Arachis hypogaea in China.</title>
        <authorList>
            <person name="Li Y."/>
        </authorList>
    </citation>
    <scope>NUCLEOTIDE SEQUENCE [LARGE SCALE GENOMIC DNA]</scope>
    <source>
        <strain evidence="1 2">CCBAU 51658</strain>
    </source>
</reference>
<dbReference type="SUPFAM" id="SSF50494">
    <property type="entry name" value="Trypsin-like serine proteases"/>
    <property type="match status" value="1"/>
</dbReference>
<keyword evidence="1" id="KW-0378">Hydrolase</keyword>
<protein>
    <submittedName>
        <fullName evidence="1">Serine protease</fullName>
    </submittedName>
</protein>